<dbReference type="InterPro" id="IPR008927">
    <property type="entry name" value="6-PGluconate_DH-like_C_sf"/>
</dbReference>
<evidence type="ECO:0000313" key="6">
    <source>
        <dbReference type="EMBL" id="SVB45491.1"/>
    </source>
</evidence>
<dbReference type="AlphaFoldDB" id="A0A382E678"/>
<reference evidence="6" key="1">
    <citation type="submission" date="2018-05" db="EMBL/GenBank/DDBJ databases">
        <authorList>
            <person name="Lanie J.A."/>
            <person name="Ng W.-L."/>
            <person name="Kazmierczak K.M."/>
            <person name="Andrzejewski T.M."/>
            <person name="Davidsen T.M."/>
            <person name="Wayne K.J."/>
            <person name="Tettelin H."/>
            <person name="Glass J.I."/>
            <person name="Rusch D."/>
            <person name="Podicherti R."/>
            <person name="Tsui H.-C.T."/>
            <person name="Winkler M.E."/>
        </authorList>
    </citation>
    <scope>NUCLEOTIDE SEQUENCE</scope>
</reference>
<dbReference type="Pfam" id="PF03446">
    <property type="entry name" value="NAD_binding_2"/>
    <property type="match status" value="1"/>
</dbReference>
<dbReference type="InterPro" id="IPR029154">
    <property type="entry name" value="HIBADH-like_NADP-bd"/>
</dbReference>
<organism evidence="6">
    <name type="scientific">marine metagenome</name>
    <dbReference type="NCBI Taxonomy" id="408172"/>
    <lineage>
        <taxon>unclassified sequences</taxon>
        <taxon>metagenomes</taxon>
        <taxon>ecological metagenomes</taxon>
    </lineage>
</organism>
<dbReference type="PANTHER" id="PTHR43580">
    <property type="entry name" value="OXIDOREDUCTASE GLYR1-RELATED"/>
    <property type="match status" value="1"/>
</dbReference>
<dbReference type="InterPro" id="IPR013328">
    <property type="entry name" value="6PGD_dom2"/>
</dbReference>
<keyword evidence="1" id="KW-0560">Oxidoreductase</keyword>
<dbReference type="PANTHER" id="PTHR43580:SF2">
    <property type="entry name" value="CYTOKINE-LIKE NUCLEAR FACTOR N-PAC"/>
    <property type="match status" value="1"/>
</dbReference>
<keyword evidence="2" id="KW-0520">NAD</keyword>
<dbReference type="InterPro" id="IPR036291">
    <property type="entry name" value="NAD(P)-bd_dom_sf"/>
</dbReference>
<dbReference type="Pfam" id="PF14833">
    <property type="entry name" value="NAD_binding_11"/>
    <property type="match status" value="1"/>
</dbReference>
<feature type="domain" description="6-phosphogluconate dehydrogenase NADP-binding" evidence="4">
    <location>
        <begin position="4"/>
        <end position="164"/>
    </location>
</feature>
<dbReference type="Gene3D" id="3.40.50.720">
    <property type="entry name" value="NAD(P)-binding Rossmann-like Domain"/>
    <property type="match status" value="1"/>
</dbReference>
<protein>
    <recommendedName>
        <fullName evidence="7">6-phosphogluconate dehydrogenase NADP-binding domain-containing protein</fullName>
    </recommendedName>
</protein>
<proteinExistence type="predicted"/>
<dbReference type="InterPro" id="IPR051265">
    <property type="entry name" value="HIBADH-related_NP60_sf"/>
</dbReference>
<name>A0A382E678_9ZZZZ</name>
<dbReference type="InterPro" id="IPR015815">
    <property type="entry name" value="HIBADH-related"/>
</dbReference>
<evidence type="ECO:0000256" key="2">
    <source>
        <dbReference type="ARBA" id="ARBA00023027"/>
    </source>
</evidence>
<evidence type="ECO:0000259" key="4">
    <source>
        <dbReference type="Pfam" id="PF03446"/>
    </source>
</evidence>
<accession>A0A382E678</accession>
<feature type="region of interest" description="Disordered" evidence="3">
    <location>
        <begin position="289"/>
        <end position="332"/>
    </location>
</feature>
<dbReference type="GO" id="GO:0016491">
    <property type="term" value="F:oxidoreductase activity"/>
    <property type="evidence" value="ECO:0007669"/>
    <property type="project" value="UniProtKB-KW"/>
</dbReference>
<dbReference type="GO" id="GO:0050661">
    <property type="term" value="F:NADP binding"/>
    <property type="evidence" value="ECO:0007669"/>
    <property type="project" value="InterPro"/>
</dbReference>
<dbReference type="EMBL" id="UINC01042618">
    <property type="protein sequence ID" value="SVB45491.1"/>
    <property type="molecule type" value="Genomic_DNA"/>
</dbReference>
<evidence type="ECO:0008006" key="7">
    <source>
        <dbReference type="Google" id="ProtNLM"/>
    </source>
</evidence>
<dbReference type="Gene3D" id="1.10.1040.10">
    <property type="entry name" value="N-(1-d-carboxylethyl)-l-norvaline Dehydrogenase, domain 2"/>
    <property type="match status" value="1"/>
</dbReference>
<evidence type="ECO:0000256" key="1">
    <source>
        <dbReference type="ARBA" id="ARBA00023002"/>
    </source>
</evidence>
<dbReference type="SUPFAM" id="SSF48179">
    <property type="entry name" value="6-phosphogluconate dehydrogenase C-terminal domain-like"/>
    <property type="match status" value="1"/>
</dbReference>
<gene>
    <name evidence="6" type="ORF">METZ01_LOCUS198345</name>
</gene>
<dbReference type="SUPFAM" id="SSF51735">
    <property type="entry name" value="NAD(P)-binding Rossmann-fold domains"/>
    <property type="match status" value="1"/>
</dbReference>
<sequence>MSERIGFVGVGRMGANMARRLHDQNFTITAVHDVHADGAKALAEELGATYFEKLTHVTKNSDVIITVVTDDKAMKSIFNGTGSLLARSTGKLFINCATISPATHMKVEEWAAKRGAQTLEACMASSITQARDGTLYLMCGGKREAFDRALPILDALSGTNKYIGGTGSAAKLKALVNMVMNINTAGLAEGLGLADALGLDLDVVREIFSQTGANSRVLETDGEDMVIKDHECYFSAGHAAKDSGIALKLAVSQGLKLPLAKAACKQYDRMKELGLGELDKSGIAELTFKGRTLHPDNESTEAPAEQAEPTLEDRTLNPDSESTEAPAEQEPT</sequence>
<dbReference type="InterPro" id="IPR006115">
    <property type="entry name" value="6PGDH_NADP-bd"/>
</dbReference>
<dbReference type="GO" id="GO:0051287">
    <property type="term" value="F:NAD binding"/>
    <property type="evidence" value="ECO:0007669"/>
    <property type="project" value="InterPro"/>
</dbReference>
<dbReference type="PIRSF" id="PIRSF000103">
    <property type="entry name" value="HIBADH"/>
    <property type="match status" value="1"/>
</dbReference>
<evidence type="ECO:0000259" key="5">
    <source>
        <dbReference type="Pfam" id="PF14833"/>
    </source>
</evidence>
<feature type="domain" description="3-hydroxyisobutyrate dehydrogenase-like NAD-binding" evidence="5">
    <location>
        <begin position="167"/>
        <end position="286"/>
    </location>
</feature>
<evidence type="ECO:0000256" key="3">
    <source>
        <dbReference type="SAM" id="MobiDB-lite"/>
    </source>
</evidence>